<evidence type="ECO:0000313" key="6">
    <source>
        <dbReference type="Proteomes" id="UP000264492"/>
    </source>
</evidence>
<dbReference type="GO" id="GO:0005525">
    <property type="term" value="F:GTP binding"/>
    <property type="evidence" value="ECO:0007669"/>
    <property type="project" value="UniProtKB-KW"/>
</dbReference>
<dbReference type="PANTHER" id="PTHR42708:SF1">
    <property type="entry name" value="GLIDING MOTILITY PROTEIN MGLA"/>
    <property type="match status" value="1"/>
</dbReference>
<evidence type="ECO:0000256" key="4">
    <source>
        <dbReference type="ARBA" id="ARBA00023134"/>
    </source>
</evidence>
<evidence type="ECO:0000313" key="5">
    <source>
        <dbReference type="EMBL" id="RDZ26713.1"/>
    </source>
</evidence>
<dbReference type="AlphaFoldDB" id="A0A371JYH1"/>
<reference evidence="5 6" key="1">
    <citation type="submission" date="2018-08" db="EMBL/GenBank/DDBJ databases">
        <title>Lysobacter sp. zong2l5, whole genome shotgun sequence.</title>
        <authorList>
            <person name="Zhang X."/>
            <person name="Feng G."/>
            <person name="Zhu H."/>
        </authorList>
    </citation>
    <scope>NUCLEOTIDE SEQUENCE [LARGE SCALE GENOMIC DNA]</scope>
    <source>
        <strain evidence="6">zong2l5</strain>
    </source>
</reference>
<dbReference type="CDD" id="cd00882">
    <property type="entry name" value="Ras_like_GTPase"/>
    <property type="match status" value="1"/>
</dbReference>
<dbReference type="InterPro" id="IPR004130">
    <property type="entry name" value="Gpn"/>
</dbReference>
<dbReference type="InterPro" id="IPR052705">
    <property type="entry name" value="Gliding_Motility_GTPase"/>
</dbReference>
<dbReference type="EMBL" id="QTSU01000003">
    <property type="protein sequence ID" value="RDZ26713.1"/>
    <property type="molecule type" value="Genomic_DNA"/>
</dbReference>
<evidence type="ECO:0000256" key="2">
    <source>
        <dbReference type="ARBA" id="ARBA00022741"/>
    </source>
</evidence>
<dbReference type="InterPro" id="IPR027417">
    <property type="entry name" value="P-loop_NTPase"/>
</dbReference>
<accession>A0A371JYH1</accession>
<dbReference type="PANTHER" id="PTHR42708">
    <property type="entry name" value="ATP/GTP-BINDING PROTEIN-RELATED"/>
    <property type="match status" value="1"/>
</dbReference>
<evidence type="ECO:0000256" key="3">
    <source>
        <dbReference type="ARBA" id="ARBA00022801"/>
    </source>
</evidence>
<dbReference type="Pfam" id="PF03029">
    <property type="entry name" value="ATP_bind_1"/>
    <property type="match status" value="1"/>
</dbReference>
<dbReference type="SUPFAM" id="SSF52540">
    <property type="entry name" value="P-loop containing nucleoside triphosphate hydrolases"/>
    <property type="match status" value="1"/>
</dbReference>
<dbReference type="Gene3D" id="3.40.50.300">
    <property type="entry name" value="P-loop containing nucleotide triphosphate hydrolases"/>
    <property type="match status" value="1"/>
</dbReference>
<sequence>MPREYIVLVAGPMGAGKTTAIAALSEIPVVLTEAVNTDQARHAKATTTVALDYGEISLGDGDKVRLYGVPGQDRFDFMWRILEKRSLGMMLLIDNGATDPLSDLERYLHHFDTLGARSALVVGVTRRDQGGTPPMEAYHARLGRLGRVLPVFSVDARNAAQVRTMLGALIAMVEAKAAARAHAGAVA</sequence>
<evidence type="ECO:0000256" key="1">
    <source>
        <dbReference type="ARBA" id="ARBA00005290"/>
    </source>
</evidence>
<proteinExistence type="inferred from homology"/>
<dbReference type="GO" id="GO:0016787">
    <property type="term" value="F:hydrolase activity"/>
    <property type="evidence" value="ECO:0007669"/>
    <property type="project" value="UniProtKB-KW"/>
</dbReference>
<keyword evidence="2" id="KW-0547">Nucleotide-binding</keyword>
<dbReference type="GO" id="GO:0005524">
    <property type="term" value="F:ATP binding"/>
    <property type="evidence" value="ECO:0007669"/>
    <property type="project" value="UniProtKB-KW"/>
</dbReference>
<dbReference type="OrthoDB" id="4319884at2"/>
<keyword evidence="5" id="KW-0067">ATP-binding</keyword>
<comment type="caution">
    <text evidence="5">The sequence shown here is derived from an EMBL/GenBank/DDBJ whole genome shotgun (WGS) entry which is preliminary data.</text>
</comment>
<protein>
    <submittedName>
        <fullName evidence="5">ATP-binding protein</fullName>
    </submittedName>
</protein>
<keyword evidence="3" id="KW-0378">Hydrolase</keyword>
<comment type="similarity">
    <text evidence="1">Belongs to the GPN-loop GTPase family.</text>
</comment>
<dbReference type="Proteomes" id="UP000264492">
    <property type="component" value="Unassembled WGS sequence"/>
</dbReference>
<keyword evidence="4" id="KW-0342">GTP-binding</keyword>
<keyword evidence="6" id="KW-1185">Reference proteome</keyword>
<dbReference type="RefSeq" id="WP_115861009.1">
    <property type="nucleotide sequence ID" value="NZ_QTSU01000003.1"/>
</dbReference>
<organism evidence="5 6">
    <name type="scientific">Lysobacter silvisoli</name>
    <dbReference type="NCBI Taxonomy" id="2293254"/>
    <lineage>
        <taxon>Bacteria</taxon>
        <taxon>Pseudomonadati</taxon>
        <taxon>Pseudomonadota</taxon>
        <taxon>Gammaproteobacteria</taxon>
        <taxon>Lysobacterales</taxon>
        <taxon>Lysobacteraceae</taxon>
        <taxon>Lysobacter</taxon>
    </lineage>
</organism>
<name>A0A371JYH1_9GAMM</name>
<gene>
    <name evidence="5" type="ORF">DX914_17210</name>
</gene>